<dbReference type="GO" id="GO:0046872">
    <property type="term" value="F:metal ion binding"/>
    <property type="evidence" value="ECO:0007669"/>
    <property type="project" value="UniProtKB-KW"/>
</dbReference>
<evidence type="ECO:0000313" key="8">
    <source>
        <dbReference type="Proteomes" id="UP000032680"/>
    </source>
</evidence>
<evidence type="ECO:0000256" key="4">
    <source>
        <dbReference type="ARBA" id="ARBA00022801"/>
    </source>
</evidence>
<proteinExistence type="inferred from homology"/>
<dbReference type="Proteomes" id="UP000032680">
    <property type="component" value="Unassembled WGS sequence"/>
</dbReference>
<dbReference type="Pfam" id="PF00753">
    <property type="entry name" value="Lactamase_B"/>
    <property type="match status" value="1"/>
</dbReference>
<keyword evidence="3" id="KW-0479">Metal-binding</keyword>
<comment type="cofactor">
    <cofactor evidence="1">
        <name>Zn(2+)</name>
        <dbReference type="ChEBI" id="CHEBI:29105"/>
    </cofactor>
</comment>
<dbReference type="Gene3D" id="3.60.15.10">
    <property type="entry name" value="Ribonuclease Z/Hydroxyacylglutathione hydrolase-like"/>
    <property type="match status" value="1"/>
</dbReference>
<dbReference type="SUPFAM" id="SSF56281">
    <property type="entry name" value="Metallo-hydrolase/oxidoreductase"/>
    <property type="match status" value="1"/>
</dbReference>
<dbReference type="InterPro" id="IPR036866">
    <property type="entry name" value="RibonucZ/Hydroxyglut_hydro"/>
</dbReference>
<dbReference type="PANTHER" id="PTHR42978">
    <property type="entry name" value="QUORUM-QUENCHING LACTONASE YTNP-RELATED-RELATED"/>
    <property type="match status" value="1"/>
</dbReference>
<keyword evidence="5" id="KW-0862">Zinc</keyword>
<dbReference type="InterPro" id="IPR051013">
    <property type="entry name" value="MBL_superfamily_lactonases"/>
</dbReference>
<sequence>MQAPGKRRHKGDAMKGLRLTVVNAGPLNPDKNKLVAFAPGKVEVPTTVGIIEHPKHGLILWDTGINHAVADPDRRDAYWGAGIPDAFGTAGFTRAHAIDAQLERLGHKTSDVRYVVYSHLHLDHAGGMGYFPHAVHVMQRDEIRYALWPDAWTRPVYCQNDFAAIRSLDIVEIEGDFDLFADGSMRLVRTPGHTPAHQALILDLAQRGPVCLGADVGHQRDGYEAMVPMPWDWSTAAMSMTRNRMRQLERSGVPVFLCHDAGDFAQLPTDGAIWD</sequence>
<dbReference type="EMBL" id="BANB01000302">
    <property type="protein sequence ID" value="GAN77389.1"/>
    <property type="molecule type" value="Genomic_DNA"/>
</dbReference>
<keyword evidence="8" id="KW-1185">Reference proteome</keyword>
<dbReference type="PANTHER" id="PTHR42978:SF2">
    <property type="entry name" value="102 KBASES UNSTABLE REGION: FROM 1 TO 119443"/>
    <property type="match status" value="1"/>
</dbReference>
<evidence type="ECO:0000256" key="1">
    <source>
        <dbReference type="ARBA" id="ARBA00001947"/>
    </source>
</evidence>
<dbReference type="SMART" id="SM00849">
    <property type="entry name" value="Lactamase_B"/>
    <property type="match status" value="1"/>
</dbReference>
<evidence type="ECO:0000259" key="6">
    <source>
        <dbReference type="SMART" id="SM00849"/>
    </source>
</evidence>
<protein>
    <recommendedName>
        <fullName evidence="6">Metallo-beta-lactamase domain-containing protein</fullName>
    </recommendedName>
</protein>
<comment type="similarity">
    <text evidence="2">Belongs to the metallo-beta-lactamase superfamily.</text>
</comment>
<reference evidence="7 8" key="1">
    <citation type="submission" date="2012-11" db="EMBL/GenBank/DDBJ databases">
        <title>Whole genome sequence of Acidisphaera rubrifaciens HS-AP3.</title>
        <authorList>
            <person name="Azuma Y."/>
            <person name="Higashiura N."/>
            <person name="Hirakawa H."/>
            <person name="Matsushita K."/>
        </authorList>
    </citation>
    <scope>NUCLEOTIDE SEQUENCE [LARGE SCALE GENOMIC DNA]</scope>
    <source>
        <strain evidence="7 8">HS-AP3</strain>
    </source>
</reference>
<evidence type="ECO:0000256" key="5">
    <source>
        <dbReference type="ARBA" id="ARBA00022833"/>
    </source>
</evidence>
<accession>A0A0D6P948</accession>
<evidence type="ECO:0000256" key="2">
    <source>
        <dbReference type="ARBA" id="ARBA00007749"/>
    </source>
</evidence>
<dbReference type="CDD" id="cd07729">
    <property type="entry name" value="AHL_lactonase_MBL-fold"/>
    <property type="match status" value="1"/>
</dbReference>
<keyword evidence="4" id="KW-0378">Hydrolase</keyword>
<evidence type="ECO:0000313" key="7">
    <source>
        <dbReference type="EMBL" id="GAN77389.1"/>
    </source>
</evidence>
<dbReference type="AlphaFoldDB" id="A0A0D6P948"/>
<name>A0A0D6P948_9PROT</name>
<comment type="caution">
    <text evidence="7">The sequence shown here is derived from an EMBL/GenBank/DDBJ whole genome shotgun (WGS) entry which is preliminary data.</text>
</comment>
<dbReference type="InterPro" id="IPR001279">
    <property type="entry name" value="Metallo-B-lactamas"/>
</dbReference>
<dbReference type="GO" id="GO:0016787">
    <property type="term" value="F:hydrolase activity"/>
    <property type="evidence" value="ECO:0007669"/>
    <property type="project" value="UniProtKB-KW"/>
</dbReference>
<evidence type="ECO:0000256" key="3">
    <source>
        <dbReference type="ARBA" id="ARBA00022723"/>
    </source>
</evidence>
<organism evidence="7 8">
    <name type="scientific">Acidisphaera rubrifaciens HS-AP3</name>
    <dbReference type="NCBI Taxonomy" id="1231350"/>
    <lineage>
        <taxon>Bacteria</taxon>
        <taxon>Pseudomonadati</taxon>
        <taxon>Pseudomonadota</taxon>
        <taxon>Alphaproteobacteria</taxon>
        <taxon>Acetobacterales</taxon>
        <taxon>Acetobacteraceae</taxon>
        <taxon>Acidisphaera</taxon>
    </lineage>
</organism>
<gene>
    <name evidence="7" type="ORF">Asru_0302_02</name>
</gene>
<feature type="domain" description="Metallo-beta-lactamase" evidence="6">
    <location>
        <begin position="45"/>
        <end position="259"/>
    </location>
</feature>